<proteinExistence type="predicted"/>
<evidence type="ECO:0000313" key="2">
    <source>
        <dbReference type="Proteomes" id="UP000217790"/>
    </source>
</evidence>
<gene>
    <name evidence="1" type="ORF">ARMGADRAFT_1061715</name>
</gene>
<dbReference type="EMBL" id="KZ293651">
    <property type="protein sequence ID" value="PBK95950.1"/>
    <property type="molecule type" value="Genomic_DNA"/>
</dbReference>
<sequence length="218" mass="23513">MFVKEAQTPPSPSSNISFRPEAPENILKSFYRRAAKNIRELPNATEGKPGLSSLPISICYSQVFSDDVNATICCNLASRLIARVSRLALATRAGYDNCLKVRRQVGGDDLAISVYHATVIRRSAAPDEASPFPSFPLSPTNVPTVTVRVNGFHAAAAWPAGGLSLIVPIHTMFPTELNIDNHASAADWYPTSVQAAHCCANVSMGLECAYACVYEPFL</sequence>
<dbReference type="AlphaFoldDB" id="A0A2H3DPE1"/>
<protein>
    <submittedName>
        <fullName evidence="1">Uncharacterized protein</fullName>
    </submittedName>
</protein>
<dbReference type="InParanoid" id="A0A2H3DPE1"/>
<reference evidence="2" key="1">
    <citation type="journal article" date="2017" name="Nat. Ecol. Evol.">
        <title>Genome expansion and lineage-specific genetic innovations in the forest pathogenic fungi Armillaria.</title>
        <authorList>
            <person name="Sipos G."/>
            <person name="Prasanna A.N."/>
            <person name="Walter M.C."/>
            <person name="O'Connor E."/>
            <person name="Balint B."/>
            <person name="Krizsan K."/>
            <person name="Kiss B."/>
            <person name="Hess J."/>
            <person name="Varga T."/>
            <person name="Slot J."/>
            <person name="Riley R."/>
            <person name="Boka B."/>
            <person name="Rigling D."/>
            <person name="Barry K."/>
            <person name="Lee J."/>
            <person name="Mihaltcheva S."/>
            <person name="LaButti K."/>
            <person name="Lipzen A."/>
            <person name="Waldron R."/>
            <person name="Moloney N.M."/>
            <person name="Sperisen C."/>
            <person name="Kredics L."/>
            <person name="Vagvoelgyi C."/>
            <person name="Patrignani A."/>
            <person name="Fitzpatrick D."/>
            <person name="Nagy I."/>
            <person name="Doyle S."/>
            <person name="Anderson J.B."/>
            <person name="Grigoriev I.V."/>
            <person name="Gueldener U."/>
            <person name="Muensterkoetter M."/>
            <person name="Nagy L.G."/>
        </authorList>
    </citation>
    <scope>NUCLEOTIDE SEQUENCE [LARGE SCALE GENOMIC DNA]</scope>
    <source>
        <strain evidence="2">Ar21-2</strain>
    </source>
</reference>
<dbReference type="Proteomes" id="UP000217790">
    <property type="component" value="Unassembled WGS sequence"/>
</dbReference>
<name>A0A2H3DPE1_ARMGA</name>
<accession>A0A2H3DPE1</accession>
<evidence type="ECO:0000313" key="1">
    <source>
        <dbReference type="EMBL" id="PBK95950.1"/>
    </source>
</evidence>
<organism evidence="1 2">
    <name type="scientific">Armillaria gallica</name>
    <name type="common">Bulbous honey fungus</name>
    <name type="synonym">Armillaria bulbosa</name>
    <dbReference type="NCBI Taxonomy" id="47427"/>
    <lineage>
        <taxon>Eukaryota</taxon>
        <taxon>Fungi</taxon>
        <taxon>Dikarya</taxon>
        <taxon>Basidiomycota</taxon>
        <taxon>Agaricomycotina</taxon>
        <taxon>Agaricomycetes</taxon>
        <taxon>Agaricomycetidae</taxon>
        <taxon>Agaricales</taxon>
        <taxon>Marasmiineae</taxon>
        <taxon>Physalacriaceae</taxon>
        <taxon>Armillaria</taxon>
    </lineage>
</organism>
<keyword evidence="2" id="KW-1185">Reference proteome</keyword>